<dbReference type="EMBL" id="PDJN01000003">
    <property type="protein sequence ID" value="PFG58917.1"/>
    <property type="molecule type" value="Genomic_DNA"/>
</dbReference>
<dbReference type="AlphaFoldDB" id="A0A7Z1GMF4"/>
<organism evidence="1 2">
    <name type="scientific">Pseudomonas poae</name>
    <dbReference type="NCBI Taxonomy" id="200451"/>
    <lineage>
        <taxon>Bacteria</taxon>
        <taxon>Pseudomonadati</taxon>
        <taxon>Pseudomonadota</taxon>
        <taxon>Gammaproteobacteria</taxon>
        <taxon>Pseudomonadales</taxon>
        <taxon>Pseudomonadaceae</taxon>
        <taxon>Pseudomonas</taxon>
    </lineage>
</organism>
<dbReference type="Proteomes" id="UP000221580">
    <property type="component" value="Unassembled WGS sequence"/>
</dbReference>
<accession>A0A7Z1GMF4</accession>
<evidence type="ECO:0000313" key="2">
    <source>
        <dbReference type="Proteomes" id="UP000221580"/>
    </source>
</evidence>
<comment type="caution">
    <text evidence="1">The sequence shown here is derived from an EMBL/GenBank/DDBJ whole genome shotgun (WGS) entry which is preliminary data.</text>
</comment>
<reference evidence="1 2" key="1">
    <citation type="submission" date="2017-09" db="EMBL/GenBank/DDBJ databases">
        <authorList>
            <person name="DeBolt S."/>
            <person name="Huntemann M."/>
            <person name="Clum A."/>
            <person name="Pillay M."/>
            <person name="Palaniappan K."/>
            <person name="Varghese N."/>
            <person name="Mikhailova N."/>
            <person name="Stamatis D."/>
            <person name="Reddy T."/>
            <person name="Daum C."/>
            <person name="Shapiro N."/>
            <person name="Ivanova N."/>
            <person name="Kyrpides N."/>
            <person name="Woyke T."/>
        </authorList>
    </citation>
    <scope>NUCLEOTIDE SEQUENCE [LARGE SCALE GENOMIC DNA]</scope>
    <source>
        <strain evidence="1 2">A2-S9</strain>
    </source>
</reference>
<proteinExistence type="predicted"/>
<dbReference type="RefSeq" id="WP_098480174.1">
    <property type="nucleotide sequence ID" value="NZ_PDJN01000003.1"/>
</dbReference>
<reference evidence="1 2" key="2">
    <citation type="submission" date="2017-10" db="EMBL/GenBank/DDBJ databases">
        <title>Bacterial endophytes that colonize and modify switchgrass growth.</title>
        <authorList>
            <person name="Debolt S."/>
        </authorList>
    </citation>
    <scope>NUCLEOTIDE SEQUENCE [LARGE SCALE GENOMIC DNA]</scope>
    <source>
        <strain evidence="1 2">A2-S9</strain>
    </source>
</reference>
<sequence length="193" mass="21730">MKKYKLDNRTLTLLKAQVCLTETFNHLLRAETQHEAQAFRLTVERRKVDTHFTVELGSERHTLTLANTKKMHLRLADFIEEIVNGPTTPNEQSSLPHADRRYGVFETEHKQQVFDLVQTGGALSLDMGFEQPINLAIHRSKTRPGITTIMSIGVRKPRTKCFTVYGSDVEIYSMVAESITHMAAVATPAAHAA</sequence>
<gene>
    <name evidence="1" type="ORF">DM05_3582</name>
</gene>
<protein>
    <submittedName>
        <fullName evidence="1">Uncharacterized protein</fullName>
    </submittedName>
</protein>
<evidence type="ECO:0000313" key="1">
    <source>
        <dbReference type="EMBL" id="PFG58917.1"/>
    </source>
</evidence>
<name>A0A7Z1GMF4_9PSED</name>